<evidence type="ECO:0000313" key="2">
    <source>
        <dbReference type="Proteomes" id="UP001524478"/>
    </source>
</evidence>
<dbReference type="Proteomes" id="UP001524478">
    <property type="component" value="Unassembled WGS sequence"/>
</dbReference>
<evidence type="ECO:0008006" key="3">
    <source>
        <dbReference type="Google" id="ProtNLM"/>
    </source>
</evidence>
<name>A0ABT1S6Z9_9FIRM</name>
<dbReference type="RefSeq" id="WP_256310529.1">
    <property type="nucleotide sequence ID" value="NZ_JANGAC010000002.1"/>
</dbReference>
<gene>
    <name evidence="1" type="ORF">NE686_04035</name>
</gene>
<protein>
    <recommendedName>
        <fullName evidence="3">Resolvase/invertase-type recombinase catalytic domain-containing protein</fullName>
    </recommendedName>
</protein>
<reference evidence="1 2" key="1">
    <citation type="submission" date="2022-06" db="EMBL/GenBank/DDBJ databases">
        <title>Isolation of gut microbiota from human fecal samples.</title>
        <authorList>
            <person name="Pamer E.G."/>
            <person name="Barat B."/>
            <person name="Waligurski E."/>
            <person name="Medina S."/>
            <person name="Paddock L."/>
            <person name="Mostad J."/>
        </authorList>
    </citation>
    <scope>NUCLEOTIDE SEQUENCE [LARGE SCALE GENOMIC DNA]</scope>
    <source>
        <strain evidence="1 2">DFI.7.95</strain>
    </source>
</reference>
<organism evidence="1 2">
    <name type="scientific">Tissierella carlieri</name>
    <dbReference type="NCBI Taxonomy" id="689904"/>
    <lineage>
        <taxon>Bacteria</taxon>
        <taxon>Bacillati</taxon>
        <taxon>Bacillota</taxon>
        <taxon>Tissierellia</taxon>
        <taxon>Tissierellales</taxon>
        <taxon>Tissierellaceae</taxon>
        <taxon>Tissierella</taxon>
    </lineage>
</organism>
<proteinExistence type="predicted"/>
<keyword evidence="2" id="KW-1185">Reference proteome</keyword>
<sequence>MKKNNYENKDRGKRTLKAAIYIRVGSIEQLSLEAEQGHFNLKVESLQKGEESDATSSCNKEKGINYVGHIGL</sequence>
<dbReference type="EMBL" id="JANGAC010000002">
    <property type="protein sequence ID" value="MCQ4922241.1"/>
    <property type="molecule type" value="Genomic_DNA"/>
</dbReference>
<accession>A0ABT1S6Z9</accession>
<comment type="caution">
    <text evidence="1">The sequence shown here is derived from an EMBL/GenBank/DDBJ whole genome shotgun (WGS) entry which is preliminary data.</text>
</comment>
<evidence type="ECO:0000313" key="1">
    <source>
        <dbReference type="EMBL" id="MCQ4922241.1"/>
    </source>
</evidence>